<reference evidence="4" key="1">
    <citation type="submission" date="2016-10" db="EMBL/GenBank/DDBJ databases">
        <authorList>
            <person name="Varghese N."/>
            <person name="Submissions S."/>
        </authorList>
    </citation>
    <scope>NUCLEOTIDE SEQUENCE [LARGE SCALE GENOMIC DNA]</scope>
    <source>
        <strain evidence="4">DSM 17933</strain>
    </source>
</reference>
<feature type="signal peptide" evidence="1">
    <location>
        <begin position="1"/>
        <end position="29"/>
    </location>
</feature>
<name>A0A1G7U7D5_9SPHI</name>
<organism evidence="3 4">
    <name type="scientific">Pedobacter terrae</name>
    <dbReference type="NCBI Taxonomy" id="405671"/>
    <lineage>
        <taxon>Bacteria</taxon>
        <taxon>Pseudomonadati</taxon>
        <taxon>Bacteroidota</taxon>
        <taxon>Sphingobacteriia</taxon>
        <taxon>Sphingobacteriales</taxon>
        <taxon>Sphingobacteriaceae</taxon>
        <taxon>Pedobacter</taxon>
    </lineage>
</organism>
<evidence type="ECO:0000313" key="3">
    <source>
        <dbReference type="EMBL" id="SDG42670.1"/>
    </source>
</evidence>
<dbReference type="Proteomes" id="UP000199643">
    <property type="component" value="Unassembled WGS sequence"/>
</dbReference>
<dbReference type="AlphaFoldDB" id="A0A1G7U7D5"/>
<feature type="domain" description="Putative auto-transporter adhesin head GIN" evidence="2">
    <location>
        <begin position="44"/>
        <end position="184"/>
    </location>
</feature>
<feature type="chain" id="PRO_5011632147" description="Putative auto-transporter adhesin head GIN domain-containing protein" evidence="1">
    <location>
        <begin position="30"/>
        <end position="199"/>
    </location>
</feature>
<evidence type="ECO:0000259" key="2">
    <source>
        <dbReference type="Pfam" id="PF10988"/>
    </source>
</evidence>
<dbReference type="OrthoDB" id="759627at2"/>
<keyword evidence="1" id="KW-0732">Signal</keyword>
<accession>A0A1G7U7D5</accession>
<dbReference type="InterPro" id="IPR021255">
    <property type="entry name" value="DUF2807"/>
</dbReference>
<gene>
    <name evidence="3" type="ORF">SAMN05421827_106183</name>
</gene>
<sequence length="199" mass="21308">MKTSIKTLTKSVLAAIILTSAIFSTNVMAGEKQPIKMSAPKNISKVIVSGNVEITLIQGQKESVSYNDDNTGSVKVMQDGHALKITSVDGNVAKITVYVKNIYRVQASENAVVKTTGKLDTKYLQLFLKGNAVAEINSNTESLYTVIEGRADLKLSGATQEHILVMGSTPKLNLDRFAALKTQMSSPAAETTQTASLAK</sequence>
<dbReference type="Pfam" id="PF10988">
    <property type="entry name" value="DUF2807"/>
    <property type="match status" value="1"/>
</dbReference>
<dbReference type="STRING" id="405671.SAMN05421827_106183"/>
<evidence type="ECO:0000256" key="1">
    <source>
        <dbReference type="SAM" id="SignalP"/>
    </source>
</evidence>
<keyword evidence="4" id="KW-1185">Reference proteome</keyword>
<proteinExistence type="predicted"/>
<evidence type="ECO:0000313" key="4">
    <source>
        <dbReference type="Proteomes" id="UP000199643"/>
    </source>
</evidence>
<protein>
    <recommendedName>
        <fullName evidence="2">Putative auto-transporter adhesin head GIN domain-containing protein</fullName>
    </recommendedName>
</protein>
<dbReference type="EMBL" id="FNCH01000006">
    <property type="protein sequence ID" value="SDG42670.1"/>
    <property type="molecule type" value="Genomic_DNA"/>
</dbReference>
<dbReference type="RefSeq" id="WP_090499306.1">
    <property type="nucleotide sequence ID" value="NZ_FNCH01000006.1"/>
</dbReference>
<dbReference type="Gene3D" id="2.160.20.120">
    <property type="match status" value="1"/>
</dbReference>